<dbReference type="EMBL" id="CAJGYM010000069">
    <property type="protein sequence ID" value="CAD6196267.1"/>
    <property type="molecule type" value="Genomic_DNA"/>
</dbReference>
<sequence length="681" mass="79640">MSKLSASTPLITSESPQEEATHEIYNVIDRYEKKLLTFSKLRIRVQNQFPVGGNMNWKYFGSIEIFKEMQKMTASILRMELAHYYFSDRSAFDLMMAAFYGLKQPLDEKGEPSTKDILIDCKFPLHARAFEILDAIYEVDPEDASMALEIDYRHYLYLEAKKNVSLDETEKLLEKNMKRKCGWQNYVWRRDAQPMELFAIAHLAEATKFLSHPACFVLMKKRWMGNPEGRYAMRRKTALNFLNLRRDHLEENGNWNWAKFSLGILVYAFAVQLCQILYVITFFLDRLNFGQVYSSKEFPGEKNYGNATKEYTKNNNFFRLFLNALSIASLMYLPTSLSSGIESEEEYAHKETKAAMRLYFFATVFCECILQLSFVVETLSFLSYFDVFRFFGFFTVIMQRMFVIFGKFFLLFVSLWSILGVLYVSNTSFAKTNDTLMFRFFQAGAFEIFGEAKEGDISGSTSGCDPVYLRDMSTMRLEQIRCFIRSTLIPVIMFSYMFVASIFLMNLFTAQLTKEYEEACEETCFNYKYYGQLAKYESKLRLPPPFSLFYYFARFTGQLYLVRFFEGHPWGSLNQVLKNHDKEDERILKRIRKLLALESLPADGDLNSVNRIKMVRRVVEESIYEYENEILSPAQKSLERSLQTMVNEAPTSSSSEKHKESYKNFALVVEKAIDDWRLATK</sequence>
<feature type="transmembrane region" description="Helical" evidence="1">
    <location>
        <begin position="358"/>
        <end position="382"/>
    </location>
</feature>
<keyword evidence="1" id="KW-0472">Membrane</keyword>
<reference evidence="2" key="1">
    <citation type="submission" date="2020-10" db="EMBL/GenBank/DDBJ databases">
        <authorList>
            <person name="Kikuchi T."/>
        </authorList>
    </citation>
    <scope>NUCLEOTIDE SEQUENCE</scope>
    <source>
        <strain evidence="2">NKZ352</strain>
    </source>
</reference>
<evidence type="ECO:0000313" key="3">
    <source>
        <dbReference type="Proteomes" id="UP000835052"/>
    </source>
</evidence>
<proteinExistence type="predicted"/>
<accession>A0A8S1HID4</accession>
<dbReference type="InterPro" id="IPR050927">
    <property type="entry name" value="TRPM"/>
</dbReference>
<evidence type="ECO:0000313" key="2">
    <source>
        <dbReference type="EMBL" id="CAD6196267.1"/>
    </source>
</evidence>
<dbReference type="GO" id="GO:0005261">
    <property type="term" value="F:monoatomic cation channel activity"/>
    <property type="evidence" value="ECO:0007669"/>
    <property type="project" value="TreeGrafter"/>
</dbReference>
<dbReference type="Proteomes" id="UP000835052">
    <property type="component" value="Unassembled WGS sequence"/>
</dbReference>
<dbReference type="OrthoDB" id="5796027at2759"/>
<feature type="transmembrane region" description="Helical" evidence="1">
    <location>
        <begin position="482"/>
        <end position="505"/>
    </location>
</feature>
<feature type="transmembrane region" description="Helical" evidence="1">
    <location>
        <begin position="317"/>
        <end position="337"/>
    </location>
</feature>
<keyword evidence="1" id="KW-1133">Transmembrane helix</keyword>
<dbReference type="GO" id="GO:0030001">
    <property type="term" value="P:metal ion transport"/>
    <property type="evidence" value="ECO:0007669"/>
    <property type="project" value="TreeGrafter"/>
</dbReference>
<keyword evidence="3" id="KW-1185">Reference proteome</keyword>
<gene>
    <name evidence="2" type="ORF">CAUJ_LOCUS12182</name>
</gene>
<dbReference type="GO" id="GO:0005886">
    <property type="term" value="C:plasma membrane"/>
    <property type="evidence" value="ECO:0007669"/>
    <property type="project" value="TreeGrafter"/>
</dbReference>
<keyword evidence="1" id="KW-0812">Transmembrane</keyword>
<feature type="transmembrane region" description="Helical" evidence="1">
    <location>
        <begin position="402"/>
        <end position="424"/>
    </location>
</feature>
<name>A0A8S1HID4_9PELO</name>
<feature type="transmembrane region" description="Helical" evidence="1">
    <location>
        <begin position="264"/>
        <end position="284"/>
    </location>
</feature>
<dbReference type="AlphaFoldDB" id="A0A8S1HID4"/>
<evidence type="ECO:0000256" key="1">
    <source>
        <dbReference type="SAM" id="Phobius"/>
    </source>
</evidence>
<dbReference type="PANTHER" id="PTHR13800">
    <property type="entry name" value="TRANSIENT RECEPTOR POTENTIAL CATION CHANNEL, SUBFAMILY M, MEMBER 6"/>
    <property type="match status" value="1"/>
</dbReference>
<comment type="caution">
    <text evidence="2">The sequence shown here is derived from an EMBL/GenBank/DDBJ whole genome shotgun (WGS) entry which is preliminary data.</text>
</comment>
<organism evidence="2 3">
    <name type="scientific">Caenorhabditis auriculariae</name>
    <dbReference type="NCBI Taxonomy" id="2777116"/>
    <lineage>
        <taxon>Eukaryota</taxon>
        <taxon>Metazoa</taxon>
        <taxon>Ecdysozoa</taxon>
        <taxon>Nematoda</taxon>
        <taxon>Chromadorea</taxon>
        <taxon>Rhabditida</taxon>
        <taxon>Rhabditina</taxon>
        <taxon>Rhabditomorpha</taxon>
        <taxon>Rhabditoidea</taxon>
        <taxon>Rhabditidae</taxon>
        <taxon>Peloderinae</taxon>
        <taxon>Caenorhabditis</taxon>
    </lineage>
</organism>
<dbReference type="PANTHER" id="PTHR13800:SF36">
    <property type="entry name" value="ION_TRANS DOMAIN-CONTAINING PROTEIN-RELATED"/>
    <property type="match status" value="1"/>
</dbReference>
<protein>
    <recommendedName>
        <fullName evidence="4">Ion transport domain-containing protein</fullName>
    </recommendedName>
</protein>
<evidence type="ECO:0008006" key="4">
    <source>
        <dbReference type="Google" id="ProtNLM"/>
    </source>
</evidence>